<keyword evidence="2" id="KW-1185">Reference proteome</keyword>
<dbReference type="AlphaFoldDB" id="A0AAD8CCU0"/>
<sequence length="145" mass="16789">MLRLRRNHAGWSKPGLTIPVEVFRIESTPETHLKTITLPNMSTVIGTWNVRTLYSCVELKELTQRYQRDSLSLADEQVVEKLQQKKIWYRGDERNHQHGVGFIVHKERDNGIVSCKPVNSWIIGIPVEAKPLNITITSDYAMFFK</sequence>
<proteinExistence type="predicted"/>
<name>A0AAD8CCU0_BIOPF</name>
<gene>
    <name evidence="1" type="ORF">Bpfe_000435</name>
</gene>
<reference evidence="1" key="1">
    <citation type="journal article" date="2023" name="PLoS Negl. Trop. Dis.">
        <title>A genome sequence for Biomphalaria pfeifferi, the major vector snail for the human-infecting parasite Schistosoma mansoni.</title>
        <authorList>
            <person name="Bu L."/>
            <person name="Lu L."/>
            <person name="Laidemitt M.R."/>
            <person name="Zhang S.M."/>
            <person name="Mutuku M."/>
            <person name="Mkoji G."/>
            <person name="Steinauer M."/>
            <person name="Loker E.S."/>
        </authorList>
    </citation>
    <scope>NUCLEOTIDE SEQUENCE</scope>
    <source>
        <strain evidence="1">KasaAsao</strain>
    </source>
</reference>
<organism evidence="1 2">
    <name type="scientific">Biomphalaria pfeifferi</name>
    <name type="common">Bloodfluke planorb</name>
    <name type="synonym">Freshwater snail</name>
    <dbReference type="NCBI Taxonomy" id="112525"/>
    <lineage>
        <taxon>Eukaryota</taxon>
        <taxon>Metazoa</taxon>
        <taxon>Spiralia</taxon>
        <taxon>Lophotrochozoa</taxon>
        <taxon>Mollusca</taxon>
        <taxon>Gastropoda</taxon>
        <taxon>Heterobranchia</taxon>
        <taxon>Euthyneura</taxon>
        <taxon>Panpulmonata</taxon>
        <taxon>Hygrophila</taxon>
        <taxon>Lymnaeoidea</taxon>
        <taxon>Planorbidae</taxon>
        <taxon>Biomphalaria</taxon>
    </lineage>
</organism>
<dbReference type="Proteomes" id="UP001233172">
    <property type="component" value="Unassembled WGS sequence"/>
</dbReference>
<protein>
    <submittedName>
        <fullName evidence="1">Craniofacial development protein 2</fullName>
    </submittedName>
</protein>
<evidence type="ECO:0000313" key="2">
    <source>
        <dbReference type="Proteomes" id="UP001233172"/>
    </source>
</evidence>
<reference evidence="1" key="2">
    <citation type="submission" date="2023-04" db="EMBL/GenBank/DDBJ databases">
        <authorList>
            <person name="Bu L."/>
            <person name="Lu L."/>
            <person name="Laidemitt M.R."/>
            <person name="Zhang S.M."/>
            <person name="Mutuku M."/>
            <person name="Mkoji G."/>
            <person name="Steinauer M."/>
            <person name="Loker E.S."/>
        </authorList>
    </citation>
    <scope>NUCLEOTIDE SEQUENCE</scope>
    <source>
        <strain evidence="1">KasaAsao</strain>
        <tissue evidence="1">Whole Snail</tissue>
    </source>
</reference>
<evidence type="ECO:0000313" key="1">
    <source>
        <dbReference type="EMBL" id="KAK0070452.1"/>
    </source>
</evidence>
<dbReference type="EMBL" id="JASAOG010000001">
    <property type="protein sequence ID" value="KAK0070452.1"/>
    <property type="molecule type" value="Genomic_DNA"/>
</dbReference>
<accession>A0AAD8CCU0</accession>
<comment type="caution">
    <text evidence="1">The sequence shown here is derived from an EMBL/GenBank/DDBJ whole genome shotgun (WGS) entry which is preliminary data.</text>
</comment>